<dbReference type="EMBL" id="JAEPRD010000077">
    <property type="protein sequence ID" value="KAG2200935.1"/>
    <property type="molecule type" value="Genomic_DNA"/>
</dbReference>
<evidence type="ECO:0000313" key="4">
    <source>
        <dbReference type="Proteomes" id="UP000603453"/>
    </source>
</evidence>
<evidence type="ECO:0000256" key="1">
    <source>
        <dbReference type="ARBA" id="ARBA00022723"/>
    </source>
</evidence>
<dbReference type="AlphaFoldDB" id="A0A8H7QZ53"/>
<evidence type="ECO:0008006" key="5">
    <source>
        <dbReference type="Google" id="ProtNLM"/>
    </source>
</evidence>
<proteinExistence type="predicted"/>
<dbReference type="GO" id="GO:0005737">
    <property type="term" value="C:cytoplasm"/>
    <property type="evidence" value="ECO:0007669"/>
    <property type="project" value="TreeGrafter"/>
</dbReference>
<dbReference type="OrthoDB" id="2011998at2759"/>
<dbReference type="Proteomes" id="UP000603453">
    <property type="component" value="Unassembled WGS sequence"/>
</dbReference>
<comment type="caution">
    <text evidence="3">The sequence shown here is derived from an EMBL/GenBank/DDBJ whole genome shotgun (WGS) entry which is preliminary data.</text>
</comment>
<dbReference type="GO" id="GO:0046872">
    <property type="term" value="F:metal ion binding"/>
    <property type="evidence" value="ECO:0007669"/>
    <property type="project" value="UniProtKB-KW"/>
</dbReference>
<keyword evidence="1" id="KW-0479">Metal-binding</keyword>
<name>A0A8H7QZ53_9FUNG</name>
<reference evidence="3" key="1">
    <citation type="submission" date="2020-12" db="EMBL/GenBank/DDBJ databases">
        <title>Metabolic potential, ecology and presence of endohyphal bacteria is reflected in genomic diversity of Mucoromycotina.</title>
        <authorList>
            <person name="Muszewska A."/>
            <person name="Okrasinska A."/>
            <person name="Steczkiewicz K."/>
            <person name="Drgas O."/>
            <person name="Orlowska M."/>
            <person name="Perlinska-Lenart U."/>
            <person name="Aleksandrzak-Piekarczyk T."/>
            <person name="Szatraj K."/>
            <person name="Zielenkiewicz U."/>
            <person name="Pilsyk S."/>
            <person name="Malc E."/>
            <person name="Mieczkowski P."/>
            <person name="Kruszewska J.S."/>
            <person name="Biernat P."/>
            <person name="Pawlowska J."/>
        </authorList>
    </citation>
    <scope>NUCLEOTIDE SEQUENCE</scope>
    <source>
        <strain evidence="3">WA0000017839</strain>
    </source>
</reference>
<protein>
    <recommendedName>
        <fullName evidence="5">Nudix hydrolase domain-containing protein</fullName>
    </recommendedName>
</protein>
<dbReference type="InterPro" id="IPR015797">
    <property type="entry name" value="NUDIX_hydrolase-like_dom_sf"/>
</dbReference>
<sequence>MSNEPDQHEPRPSFDDIDEDDLRQIVYILPTDPRTKRVMFTASLKDEEKKWVPAKCDVDSYINQEADVHRETYEQVGVRGQIVGLVGSFYECSKKGRPKSHIKIYELQIDELIKKWPARKKRDRRWFTLEEALSIVANKPYLTQSFEMTTLVNT</sequence>
<dbReference type="GO" id="GO:0005634">
    <property type="term" value="C:nucleus"/>
    <property type="evidence" value="ECO:0007669"/>
    <property type="project" value="TreeGrafter"/>
</dbReference>
<keyword evidence="4" id="KW-1185">Reference proteome</keyword>
<accession>A0A8H7QZ53</accession>
<organism evidence="3 4">
    <name type="scientific">Mucor saturninus</name>
    <dbReference type="NCBI Taxonomy" id="64648"/>
    <lineage>
        <taxon>Eukaryota</taxon>
        <taxon>Fungi</taxon>
        <taxon>Fungi incertae sedis</taxon>
        <taxon>Mucoromycota</taxon>
        <taxon>Mucoromycotina</taxon>
        <taxon>Mucoromycetes</taxon>
        <taxon>Mucorales</taxon>
        <taxon>Mucorineae</taxon>
        <taxon>Mucoraceae</taxon>
        <taxon>Mucor</taxon>
    </lineage>
</organism>
<evidence type="ECO:0000313" key="3">
    <source>
        <dbReference type="EMBL" id="KAG2200935.1"/>
    </source>
</evidence>
<keyword evidence="2" id="KW-0378">Hydrolase</keyword>
<dbReference type="PANTHER" id="PTHR12629:SF0">
    <property type="entry name" value="DIPHOSPHOINOSITOL-POLYPHOSPHATE DIPHOSPHATASE"/>
    <property type="match status" value="1"/>
</dbReference>
<dbReference type="PANTHER" id="PTHR12629">
    <property type="entry name" value="DIPHOSPHOINOSITOL POLYPHOSPHATE PHOSPHOHYDROLASE"/>
    <property type="match status" value="1"/>
</dbReference>
<dbReference type="GO" id="GO:0016787">
    <property type="term" value="F:hydrolase activity"/>
    <property type="evidence" value="ECO:0007669"/>
    <property type="project" value="UniProtKB-KW"/>
</dbReference>
<dbReference type="SUPFAM" id="SSF55811">
    <property type="entry name" value="Nudix"/>
    <property type="match status" value="1"/>
</dbReference>
<gene>
    <name evidence="3" type="ORF">INT47_003170</name>
</gene>
<evidence type="ECO:0000256" key="2">
    <source>
        <dbReference type="ARBA" id="ARBA00022801"/>
    </source>
</evidence>
<dbReference type="Gene3D" id="3.90.79.10">
    <property type="entry name" value="Nucleoside Triphosphate Pyrophosphohydrolase"/>
    <property type="match status" value="1"/>
</dbReference>